<dbReference type="Gene3D" id="1.10.630.10">
    <property type="entry name" value="Cytochrome P450"/>
    <property type="match status" value="1"/>
</dbReference>
<organism evidence="14">
    <name type="scientific">Anopheles coluzzii</name>
    <name type="common">African malaria mosquito</name>
    <dbReference type="NCBI Taxonomy" id="1518534"/>
    <lineage>
        <taxon>Eukaryota</taxon>
        <taxon>Metazoa</taxon>
        <taxon>Ecdysozoa</taxon>
        <taxon>Arthropoda</taxon>
        <taxon>Hexapoda</taxon>
        <taxon>Insecta</taxon>
        <taxon>Pterygota</taxon>
        <taxon>Neoptera</taxon>
        <taxon>Endopterygota</taxon>
        <taxon>Diptera</taxon>
        <taxon>Nematocera</taxon>
        <taxon>Culicoidea</taxon>
        <taxon>Culicidae</taxon>
        <taxon>Anophelinae</taxon>
        <taxon>Anopheles</taxon>
    </lineage>
</organism>
<comment type="cofactor">
    <cofactor evidence="1">
        <name>heme</name>
        <dbReference type="ChEBI" id="CHEBI:30413"/>
    </cofactor>
</comment>
<dbReference type="GO" id="GO:0005789">
    <property type="term" value="C:endoplasmic reticulum membrane"/>
    <property type="evidence" value="ECO:0007669"/>
    <property type="project" value="UniProtKB-SubCell"/>
</dbReference>
<keyword evidence="10" id="KW-0560">Oxidoreductase</keyword>
<reference evidence="14" key="1">
    <citation type="submission" date="2022-08" db="UniProtKB">
        <authorList>
            <consortium name="EnsemblMetazoa"/>
        </authorList>
    </citation>
    <scope>IDENTIFICATION</scope>
</reference>
<evidence type="ECO:0000256" key="9">
    <source>
        <dbReference type="ARBA" id="ARBA00022848"/>
    </source>
</evidence>
<dbReference type="GO" id="GO:0004497">
    <property type="term" value="F:monooxygenase activity"/>
    <property type="evidence" value="ECO:0007669"/>
    <property type="project" value="UniProtKB-KW"/>
</dbReference>
<dbReference type="SUPFAM" id="SSF48264">
    <property type="entry name" value="Cytochrome P450"/>
    <property type="match status" value="1"/>
</dbReference>
<protein>
    <recommendedName>
        <fullName evidence="15">Cytochrome P450</fullName>
    </recommendedName>
</protein>
<evidence type="ECO:0000256" key="10">
    <source>
        <dbReference type="ARBA" id="ARBA00023002"/>
    </source>
</evidence>
<comment type="similarity">
    <text evidence="5">Belongs to the cytochrome P450 family.</text>
</comment>
<accession>A0A8W7P3D5</accession>
<dbReference type="AlphaFoldDB" id="A0A8W7P3D5"/>
<evidence type="ECO:0000256" key="1">
    <source>
        <dbReference type="ARBA" id="ARBA00001971"/>
    </source>
</evidence>
<evidence type="ECO:0000256" key="11">
    <source>
        <dbReference type="ARBA" id="ARBA00023004"/>
    </source>
</evidence>
<dbReference type="GO" id="GO:0016705">
    <property type="term" value="F:oxidoreductase activity, acting on paired donors, with incorporation or reduction of molecular oxygen"/>
    <property type="evidence" value="ECO:0007669"/>
    <property type="project" value="InterPro"/>
</dbReference>
<evidence type="ECO:0000256" key="4">
    <source>
        <dbReference type="ARBA" id="ARBA00004406"/>
    </source>
</evidence>
<evidence type="ECO:0000256" key="13">
    <source>
        <dbReference type="ARBA" id="ARBA00023136"/>
    </source>
</evidence>
<keyword evidence="13" id="KW-0472">Membrane</keyword>
<evidence type="ECO:0000256" key="6">
    <source>
        <dbReference type="ARBA" id="ARBA00022617"/>
    </source>
</evidence>
<comment type="function">
    <text evidence="2">May be involved in the metabolism of insect hormones and in the breakdown of synthetic insecticides.</text>
</comment>
<evidence type="ECO:0000313" key="14">
    <source>
        <dbReference type="EnsemblMetazoa" id="ACOM024331-PA.1"/>
    </source>
</evidence>
<keyword evidence="12" id="KW-0503">Monooxygenase</keyword>
<evidence type="ECO:0000256" key="8">
    <source>
        <dbReference type="ARBA" id="ARBA00022824"/>
    </source>
</evidence>
<dbReference type="InterPro" id="IPR002402">
    <property type="entry name" value="Cyt_P450_E_grp-II"/>
</dbReference>
<dbReference type="GO" id="GO:0020037">
    <property type="term" value="F:heme binding"/>
    <property type="evidence" value="ECO:0007669"/>
    <property type="project" value="InterPro"/>
</dbReference>
<keyword evidence="6" id="KW-0349">Heme</keyword>
<keyword evidence="9" id="KW-0492">Microsome</keyword>
<evidence type="ECO:0008006" key="15">
    <source>
        <dbReference type="Google" id="ProtNLM"/>
    </source>
</evidence>
<keyword evidence="8" id="KW-0256">Endoplasmic reticulum</keyword>
<dbReference type="PRINTS" id="PR00464">
    <property type="entry name" value="EP450II"/>
</dbReference>
<keyword evidence="7" id="KW-0479">Metal-binding</keyword>
<dbReference type="GO" id="GO:0005506">
    <property type="term" value="F:iron ion binding"/>
    <property type="evidence" value="ECO:0007669"/>
    <property type="project" value="InterPro"/>
</dbReference>
<keyword evidence="11" id="KW-0408">Iron</keyword>
<dbReference type="InterPro" id="IPR050476">
    <property type="entry name" value="Insect_CytP450_Detox"/>
</dbReference>
<evidence type="ECO:0000256" key="3">
    <source>
        <dbReference type="ARBA" id="ARBA00004174"/>
    </source>
</evidence>
<dbReference type="PANTHER" id="PTHR24292:SF84">
    <property type="entry name" value="CYTOCHROME P450 28A5-RELATED"/>
    <property type="match status" value="1"/>
</dbReference>
<comment type="subcellular location">
    <subcellularLocation>
        <location evidence="4">Endoplasmic reticulum membrane</location>
        <topology evidence="4">Peripheral membrane protein</topology>
    </subcellularLocation>
    <subcellularLocation>
        <location evidence="3">Microsome membrane</location>
        <topology evidence="3">Peripheral membrane protein</topology>
    </subcellularLocation>
</comment>
<evidence type="ECO:0000256" key="2">
    <source>
        <dbReference type="ARBA" id="ARBA00003690"/>
    </source>
</evidence>
<dbReference type="Proteomes" id="UP000075882">
    <property type="component" value="Unassembled WGS sequence"/>
</dbReference>
<sequence>MVRDPELIKEVLSKGFQNFAENDFSDTVDEKSDPLLARNPFSLSGERWKTRRAEITPGFTNNRIKAMAHLMDEVCEHMTDYLRTQAKSSDGVATLDAKEVMAKYTTDVVASCIFAIDAQSFVKENPEIRLMGKRIMNFNF</sequence>
<dbReference type="InterPro" id="IPR036396">
    <property type="entry name" value="Cyt_P450_sf"/>
</dbReference>
<evidence type="ECO:0000256" key="7">
    <source>
        <dbReference type="ARBA" id="ARBA00022723"/>
    </source>
</evidence>
<dbReference type="EnsemblMetazoa" id="ACOM024331-RA">
    <property type="protein sequence ID" value="ACOM024331-PA.1"/>
    <property type="gene ID" value="ACOM024331"/>
</dbReference>
<dbReference type="Pfam" id="PF00067">
    <property type="entry name" value="p450"/>
    <property type="match status" value="1"/>
</dbReference>
<dbReference type="PANTHER" id="PTHR24292">
    <property type="entry name" value="CYTOCHROME P450"/>
    <property type="match status" value="1"/>
</dbReference>
<evidence type="ECO:0000256" key="12">
    <source>
        <dbReference type="ARBA" id="ARBA00023033"/>
    </source>
</evidence>
<name>A0A8W7P3D5_ANOCL</name>
<proteinExistence type="inferred from homology"/>
<evidence type="ECO:0000256" key="5">
    <source>
        <dbReference type="ARBA" id="ARBA00010617"/>
    </source>
</evidence>
<dbReference type="InterPro" id="IPR001128">
    <property type="entry name" value="Cyt_P450"/>
</dbReference>